<keyword evidence="3" id="KW-1185">Reference proteome</keyword>
<protein>
    <submittedName>
        <fullName evidence="2">Uncharacterized protein</fullName>
    </submittedName>
</protein>
<dbReference type="EMBL" id="SJSN01000018">
    <property type="protein sequence ID" value="TCD02172.1"/>
    <property type="molecule type" value="Genomic_DNA"/>
</dbReference>
<comment type="caution">
    <text evidence="2">The sequence shown here is derived from an EMBL/GenBank/DDBJ whole genome shotgun (WGS) entry which is preliminary data.</text>
</comment>
<evidence type="ECO:0000313" key="3">
    <source>
        <dbReference type="Proteomes" id="UP000291485"/>
    </source>
</evidence>
<evidence type="ECO:0000256" key="1">
    <source>
        <dbReference type="SAM" id="SignalP"/>
    </source>
</evidence>
<evidence type="ECO:0000313" key="2">
    <source>
        <dbReference type="EMBL" id="TCD02172.1"/>
    </source>
</evidence>
<name>A0A4R0NMR1_9SPHI</name>
<accession>A0A4R0NMR1</accession>
<organism evidence="2 3">
    <name type="scientific">Pedobacter frigidisoli</name>
    <dbReference type="NCBI Taxonomy" id="2530455"/>
    <lineage>
        <taxon>Bacteria</taxon>
        <taxon>Pseudomonadati</taxon>
        <taxon>Bacteroidota</taxon>
        <taxon>Sphingobacteriia</taxon>
        <taxon>Sphingobacteriales</taxon>
        <taxon>Sphingobacteriaceae</taxon>
        <taxon>Pedobacter</taxon>
    </lineage>
</organism>
<feature type="signal peptide" evidence="1">
    <location>
        <begin position="1"/>
        <end position="22"/>
    </location>
</feature>
<proteinExistence type="predicted"/>
<dbReference type="RefSeq" id="WP_131561924.1">
    <property type="nucleotide sequence ID" value="NZ_SJSN01000018.1"/>
</dbReference>
<sequence>MFCPIRIASLLLLILSSAGVVAQKKSPVEWVRPSHNNEVPIWGIKNGIVFGLSPTDLELGKVGPNGGPRGLIRIGYRFQDKTYLINFLAIEPIVKGQLTLSELAISKTDNQQGMVFWSADSITTTAIPSAPPALGKVIRNGKSEILSVIVRTERFSNGAHPYLKISINSAMPNEIGIEVLNEADSEPMQQCTITATMGNYGRLRLLALKDEVIDSRKLYSGFPDNNFVEKHEYSYNQLKVDKHGDLIAIASQNESLTELKSWPNEERYLAYRGWAYRLPVKLDQYWRKPGRHFDPSLRLRVNGRLKYWAGNANDPAMYIDIPGGLAFENFELRERYYPGQQFFYGLIVK</sequence>
<keyword evidence="1" id="KW-0732">Signal</keyword>
<dbReference type="Proteomes" id="UP000291485">
    <property type="component" value="Unassembled WGS sequence"/>
</dbReference>
<dbReference type="AlphaFoldDB" id="A0A4R0NMR1"/>
<reference evidence="2 3" key="1">
    <citation type="submission" date="2019-02" db="EMBL/GenBank/DDBJ databases">
        <title>Pedobacter sp. RP-3-11 sp. nov., isolated from Arctic soil.</title>
        <authorList>
            <person name="Dahal R.H."/>
        </authorList>
    </citation>
    <scope>NUCLEOTIDE SEQUENCE [LARGE SCALE GENOMIC DNA]</scope>
    <source>
        <strain evidence="2 3">RP-3-11</strain>
    </source>
</reference>
<dbReference type="OrthoDB" id="3352011at2"/>
<feature type="chain" id="PRO_5020917869" evidence="1">
    <location>
        <begin position="23"/>
        <end position="349"/>
    </location>
</feature>
<gene>
    <name evidence="2" type="ORF">EZ449_19120</name>
</gene>